<keyword evidence="6" id="KW-1185">Reference proteome</keyword>
<evidence type="ECO:0000259" key="2">
    <source>
        <dbReference type="PROSITE" id="PS50076"/>
    </source>
</evidence>
<comment type="caution">
    <text evidence="3">The sequence shown here is derived from an EMBL/GenBank/DDBJ whole genome shotgun (WGS) entry which is preliminary data.</text>
</comment>
<reference evidence="4" key="2">
    <citation type="submission" date="2024-04" db="EMBL/GenBank/DDBJ databases">
        <authorList>
            <person name="Chen Y."/>
            <person name="Shah S."/>
            <person name="Dougan E. K."/>
            <person name="Thang M."/>
            <person name="Chan C."/>
        </authorList>
    </citation>
    <scope>NUCLEOTIDE SEQUENCE [LARGE SCALE GENOMIC DNA]</scope>
</reference>
<proteinExistence type="predicted"/>
<feature type="compositionally biased region" description="Acidic residues" evidence="1">
    <location>
        <begin position="345"/>
        <end position="374"/>
    </location>
</feature>
<evidence type="ECO:0000313" key="5">
    <source>
        <dbReference type="EMBL" id="CAL4784050.1"/>
    </source>
</evidence>
<dbReference type="Proteomes" id="UP001152797">
    <property type="component" value="Unassembled WGS sequence"/>
</dbReference>
<reference evidence="3" key="1">
    <citation type="submission" date="2022-10" db="EMBL/GenBank/DDBJ databases">
        <authorList>
            <person name="Chen Y."/>
            <person name="Dougan E. K."/>
            <person name="Chan C."/>
            <person name="Rhodes N."/>
            <person name="Thang M."/>
        </authorList>
    </citation>
    <scope>NUCLEOTIDE SEQUENCE</scope>
</reference>
<dbReference type="PROSITE" id="PS50076">
    <property type="entry name" value="DNAJ_2"/>
    <property type="match status" value="1"/>
</dbReference>
<feature type="region of interest" description="Disordered" evidence="1">
    <location>
        <begin position="82"/>
        <end position="143"/>
    </location>
</feature>
<dbReference type="InterPro" id="IPR001623">
    <property type="entry name" value="DnaJ_domain"/>
</dbReference>
<feature type="compositionally biased region" description="Basic and acidic residues" evidence="1">
    <location>
        <begin position="101"/>
        <end position="123"/>
    </location>
</feature>
<gene>
    <name evidence="3" type="ORF">C1SCF055_LOCUS23186</name>
</gene>
<accession>A0A9P1G1S5</accession>
<dbReference type="OrthoDB" id="438947at2759"/>
<sequence length="551" mass="64176">MDPYKILGVPASQVKHPSDLDKVRQRAKKLYKRYASEKNKFQAKKVMEAFEMVQRNMKKIGEGAYKLLGRGRKERELDRHFNHQTKEIKKDRRVKRKLKQERKGEKRFHLPGDKERIPTGWRERQRRKKRRRQQMNKPKKPNVDVLQGLERLAAVLPQKTKFPKVVKLLYRWIKEYMNVDNREYVFRVLNDVTKLPFLAEDKEGRQDVICVFEYVLTYNSQWFEQDDKHRMIGRAWQLASVLWCQCFTDDAFTLSSTITKLNAVFALIEEHKSAVDSYLEEKQRKAARNEAKLEAKTEAKLEAKEEEALEAKLEELKANGKKAKLAEPVEPSSANGHVEPKQEASDGEDFFGGGCEDDDESSEEEECSEDDEVSEENKKEKSKANCIDLDSDAEGGEISSVEEEESVEIESSSDSEDLEMESFVFPVPHLEESLISLRKDFVHRCLFALFQNRGPLWARTKVDTFFQEVFYRRGCLDKEQQTQVEAWQARIKVLQKESEHKVGEANNILEAHRPVVDSRELRQVVDADSNAWSAKQTFDSREKSGARHVIR</sequence>
<feature type="region of interest" description="Disordered" evidence="1">
    <location>
        <begin position="320"/>
        <end position="417"/>
    </location>
</feature>
<evidence type="ECO:0000313" key="6">
    <source>
        <dbReference type="Proteomes" id="UP001152797"/>
    </source>
</evidence>
<dbReference type="EMBL" id="CAMXCT030002236">
    <property type="protein sequence ID" value="CAL4784050.1"/>
    <property type="molecule type" value="Genomic_DNA"/>
</dbReference>
<dbReference type="EMBL" id="CAMXCT010002236">
    <property type="protein sequence ID" value="CAI3996738.1"/>
    <property type="molecule type" value="Genomic_DNA"/>
</dbReference>
<name>A0A9P1G1S5_9DINO</name>
<feature type="compositionally biased region" description="Basic residues" evidence="1">
    <location>
        <begin position="91"/>
        <end position="100"/>
    </location>
</feature>
<protein>
    <submittedName>
        <fullName evidence="5">J domain-containing protein</fullName>
    </submittedName>
</protein>
<evidence type="ECO:0000313" key="3">
    <source>
        <dbReference type="EMBL" id="CAI3996738.1"/>
    </source>
</evidence>
<feature type="compositionally biased region" description="Basic residues" evidence="1">
    <location>
        <begin position="124"/>
        <end position="140"/>
    </location>
</feature>
<dbReference type="EMBL" id="CAMXCT020002236">
    <property type="protein sequence ID" value="CAL1150113.1"/>
    <property type="molecule type" value="Genomic_DNA"/>
</dbReference>
<evidence type="ECO:0000313" key="4">
    <source>
        <dbReference type="EMBL" id="CAL1150113.1"/>
    </source>
</evidence>
<evidence type="ECO:0000256" key="1">
    <source>
        <dbReference type="SAM" id="MobiDB-lite"/>
    </source>
</evidence>
<feature type="compositionally biased region" description="Acidic residues" evidence="1">
    <location>
        <begin position="389"/>
        <end position="417"/>
    </location>
</feature>
<feature type="domain" description="J" evidence="2">
    <location>
        <begin position="2"/>
        <end position="81"/>
    </location>
</feature>
<dbReference type="AlphaFoldDB" id="A0A9P1G1S5"/>
<organism evidence="3">
    <name type="scientific">Cladocopium goreaui</name>
    <dbReference type="NCBI Taxonomy" id="2562237"/>
    <lineage>
        <taxon>Eukaryota</taxon>
        <taxon>Sar</taxon>
        <taxon>Alveolata</taxon>
        <taxon>Dinophyceae</taxon>
        <taxon>Suessiales</taxon>
        <taxon>Symbiodiniaceae</taxon>
        <taxon>Cladocopium</taxon>
    </lineage>
</organism>